<dbReference type="EMBL" id="CACVKT020007139">
    <property type="protein sequence ID" value="CAC5405823.1"/>
    <property type="molecule type" value="Genomic_DNA"/>
</dbReference>
<organism evidence="2 3">
    <name type="scientific">Mytilus coruscus</name>
    <name type="common">Sea mussel</name>
    <dbReference type="NCBI Taxonomy" id="42192"/>
    <lineage>
        <taxon>Eukaryota</taxon>
        <taxon>Metazoa</taxon>
        <taxon>Spiralia</taxon>
        <taxon>Lophotrochozoa</taxon>
        <taxon>Mollusca</taxon>
        <taxon>Bivalvia</taxon>
        <taxon>Autobranchia</taxon>
        <taxon>Pteriomorphia</taxon>
        <taxon>Mytilida</taxon>
        <taxon>Mytiloidea</taxon>
        <taxon>Mytilidae</taxon>
        <taxon>Mytilinae</taxon>
        <taxon>Mytilus</taxon>
    </lineage>
</organism>
<gene>
    <name evidence="2" type="ORF">MCOR_39472</name>
</gene>
<accession>A0A6J8DAW2</accession>
<name>A0A6J8DAW2_MYTCO</name>
<evidence type="ECO:0000313" key="2">
    <source>
        <dbReference type="EMBL" id="CAC5405823.1"/>
    </source>
</evidence>
<feature type="coiled-coil region" evidence="1">
    <location>
        <begin position="20"/>
        <end position="47"/>
    </location>
</feature>
<keyword evidence="1" id="KW-0175">Coiled coil</keyword>
<dbReference type="OrthoDB" id="6141694at2759"/>
<keyword evidence="3" id="KW-1185">Reference proteome</keyword>
<dbReference type="Proteomes" id="UP000507470">
    <property type="component" value="Unassembled WGS sequence"/>
</dbReference>
<reference evidence="2 3" key="1">
    <citation type="submission" date="2020-06" db="EMBL/GenBank/DDBJ databases">
        <authorList>
            <person name="Li R."/>
            <person name="Bekaert M."/>
        </authorList>
    </citation>
    <scope>NUCLEOTIDE SEQUENCE [LARGE SCALE GENOMIC DNA]</scope>
    <source>
        <strain evidence="3">wild</strain>
    </source>
</reference>
<evidence type="ECO:0000313" key="3">
    <source>
        <dbReference type="Proteomes" id="UP000507470"/>
    </source>
</evidence>
<evidence type="ECO:0000256" key="1">
    <source>
        <dbReference type="SAM" id="Coils"/>
    </source>
</evidence>
<dbReference type="AlphaFoldDB" id="A0A6J8DAW2"/>
<protein>
    <submittedName>
        <fullName evidence="2">Uncharacterized protein</fullName>
    </submittedName>
</protein>
<sequence length="208" mass="23447">MVVPVYNTLEEVLRFQYPAIQNKEYENINLKKEMNEKNAEINVLSNEDNDVSTNNGRRYSETLRTCVMELQGNDIPTNKISNVIKVVSDHKFNASVQLPCRTTISDICVDVNVVAKHQVSETLANANNFNIFADGTGRLFKNSPMGRDALPQFERFKDNSEPPVVREIRTVSEVLGPRGDEKNGVQQQQLACLSPKGKSSKIINYRSN</sequence>
<proteinExistence type="predicted"/>